<evidence type="ECO:0000313" key="10">
    <source>
        <dbReference type="EMBL" id="MRH42739.1"/>
    </source>
</evidence>
<comment type="cofactor">
    <cofactor evidence="9">
        <name>Zn(2+)</name>
        <dbReference type="ChEBI" id="CHEBI:29105"/>
    </cofactor>
    <text evidence="9">Binds 2 zinc ions per subunit.</text>
</comment>
<keyword evidence="5 9" id="KW-0862">Zinc</keyword>
<name>A0A6A8DFW0_9BACI</name>
<feature type="binding site" evidence="9">
    <location>
        <position position="54"/>
    </location>
    <ligand>
        <name>Zn(2+)</name>
        <dbReference type="ChEBI" id="CHEBI:29105"/>
        <label>1</label>
    </ligand>
</feature>
<dbReference type="EMBL" id="WJNG01000006">
    <property type="protein sequence ID" value="MRH42739.1"/>
    <property type="molecule type" value="Genomic_DNA"/>
</dbReference>
<dbReference type="RefSeq" id="WP_153736384.1">
    <property type="nucleotide sequence ID" value="NZ_WJNG01000006.1"/>
</dbReference>
<evidence type="ECO:0000256" key="2">
    <source>
        <dbReference type="ARBA" id="ARBA00011738"/>
    </source>
</evidence>
<dbReference type="InterPro" id="IPR007325">
    <property type="entry name" value="KFase/CYL"/>
</dbReference>
<dbReference type="GO" id="GO:0004328">
    <property type="term" value="F:formamidase activity"/>
    <property type="evidence" value="ECO:0007669"/>
    <property type="project" value="InterPro"/>
</dbReference>
<dbReference type="FunFam" id="3.50.30.50:FF:000001">
    <property type="entry name" value="Kynurenine formamidase"/>
    <property type="match status" value="1"/>
</dbReference>
<feature type="binding site" evidence="9">
    <location>
        <position position="56"/>
    </location>
    <ligand>
        <name>Zn(2+)</name>
        <dbReference type="ChEBI" id="CHEBI:29105"/>
        <label>2</label>
    </ligand>
</feature>
<feature type="binding site" evidence="9">
    <location>
        <position position="173"/>
    </location>
    <ligand>
        <name>Zn(2+)</name>
        <dbReference type="ChEBI" id="CHEBI:29105"/>
        <label>2</label>
    </ligand>
</feature>
<keyword evidence="6 9" id="KW-0823">Tryptophan catabolism</keyword>
<keyword evidence="4 9" id="KW-0378">Hydrolase</keyword>
<comment type="subunit">
    <text evidence="2 9">Homodimer.</text>
</comment>
<dbReference type="GO" id="GO:0004061">
    <property type="term" value="F:arylformamidase activity"/>
    <property type="evidence" value="ECO:0007669"/>
    <property type="project" value="UniProtKB-UniRule"/>
</dbReference>
<dbReference type="HAMAP" id="MF_01969">
    <property type="entry name" value="KynB"/>
    <property type="match status" value="1"/>
</dbReference>
<organism evidence="10 11">
    <name type="scientific">Aquibacillus halophilus</name>
    <dbReference type="NCBI Taxonomy" id="930132"/>
    <lineage>
        <taxon>Bacteria</taxon>
        <taxon>Bacillati</taxon>
        <taxon>Bacillota</taxon>
        <taxon>Bacilli</taxon>
        <taxon>Bacillales</taxon>
        <taxon>Bacillaceae</taxon>
        <taxon>Aquibacillus</taxon>
    </lineage>
</organism>
<dbReference type="Gene3D" id="3.50.30.50">
    <property type="entry name" value="Putative cyclase"/>
    <property type="match status" value="1"/>
</dbReference>
<feature type="binding site" evidence="9">
    <location>
        <position position="56"/>
    </location>
    <ligand>
        <name>Zn(2+)</name>
        <dbReference type="ChEBI" id="CHEBI:29105"/>
        <label>1</label>
    </ligand>
</feature>
<sequence>MNNNKWIDISQPLTNSIAHWPEDTPFTNQLTYSKEQTGSVNIGQMTTSLHIGTHVDAPYHFDNKGKKIIDMDVNYYIGRAKVIDVSDVDVIDGRVLEDFSLDGVERLLLKTSLKSRPELFPEKITKLEPEIVPILVEKGVKLLGVNMPSVDPIDSKDLLCHHALHQHGIYILENLVLDDVPEGDYNLIALPLAIAEGDGSPVRAVIQPTD</sequence>
<keyword evidence="11" id="KW-1185">Reference proteome</keyword>
<evidence type="ECO:0000256" key="9">
    <source>
        <dbReference type="HAMAP-Rule" id="MF_01969"/>
    </source>
</evidence>
<evidence type="ECO:0000256" key="8">
    <source>
        <dbReference type="ARBA" id="ARBA00060547"/>
    </source>
</evidence>
<dbReference type="NCBIfam" id="TIGR03035">
    <property type="entry name" value="trp_arylform"/>
    <property type="match status" value="1"/>
</dbReference>
<dbReference type="EC" id="3.5.1.9" evidence="9"/>
<accession>A0A6A8DFW0</accession>
<comment type="function">
    <text evidence="1 9">Catalyzes the hydrolysis of N-formyl-L-kynurenine to L-kynurenine, the second step in the kynurenine pathway of tryptophan degradation.</text>
</comment>
<evidence type="ECO:0000256" key="7">
    <source>
        <dbReference type="ARBA" id="ARBA00048496"/>
    </source>
</evidence>
<dbReference type="SUPFAM" id="SSF102198">
    <property type="entry name" value="Putative cyclase"/>
    <property type="match status" value="1"/>
</dbReference>
<proteinExistence type="inferred from homology"/>
<feature type="binding site" evidence="9">
    <location>
        <position position="161"/>
    </location>
    <ligand>
        <name>Zn(2+)</name>
        <dbReference type="ChEBI" id="CHEBI:29105"/>
        <label>2</label>
    </ligand>
</feature>
<feature type="binding site" evidence="9">
    <location>
        <position position="50"/>
    </location>
    <ligand>
        <name>Zn(2+)</name>
        <dbReference type="ChEBI" id="CHEBI:29105"/>
        <label>1</label>
    </ligand>
</feature>
<evidence type="ECO:0000313" key="11">
    <source>
        <dbReference type="Proteomes" id="UP000799092"/>
    </source>
</evidence>
<dbReference type="UniPathway" id="UPA00333">
    <property type="reaction ID" value="UER00454"/>
</dbReference>
<protein>
    <recommendedName>
        <fullName evidence="9">Kynurenine formamidase</fullName>
        <shortName evidence="9">KFA</shortName>
        <shortName evidence="9">KFase</shortName>
        <ecNumber evidence="9">3.5.1.9</ecNumber>
    </recommendedName>
    <alternativeName>
        <fullName evidence="9">Arylformamidase</fullName>
    </alternativeName>
    <alternativeName>
        <fullName evidence="9">N-formylkynurenine formamidase</fullName>
        <shortName evidence="9">FKF</shortName>
    </alternativeName>
</protein>
<feature type="binding site" evidence="9">
    <location>
        <position position="173"/>
    </location>
    <ligand>
        <name>Zn(2+)</name>
        <dbReference type="ChEBI" id="CHEBI:29105"/>
        <label>1</label>
    </ligand>
</feature>
<evidence type="ECO:0000256" key="6">
    <source>
        <dbReference type="ARBA" id="ARBA00023079"/>
    </source>
</evidence>
<dbReference type="Pfam" id="PF04199">
    <property type="entry name" value="Cyclase"/>
    <property type="match status" value="1"/>
</dbReference>
<comment type="caution">
    <text evidence="10">The sequence shown here is derived from an EMBL/GenBank/DDBJ whole genome shotgun (WGS) entry which is preliminary data.</text>
</comment>
<dbReference type="GO" id="GO:0019441">
    <property type="term" value="P:L-tryptophan catabolic process to kynurenine"/>
    <property type="evidence" value="ECO:0007669"/>
    <property type="project" value="UniProtKB-UniRule"/>
</dbReference>
<dbReference type="Proteomes" id="UP000799092">
    <property type="component" value="Unassembled WGS sequence"/>
</dbReference>
<evidence type="ECO:0000256" key="4">
    <source>
        <dbReference type="ARBA" id="ARBA00022801"/>
    </source>
</evidence>
<dbReference type="InterPro" id="IPR017484">
    <property type="entry name" value="Kynurenine_formamidase_bac"/>
</dbReference>
<dbReference type="PANTHER" id="PTHR31118:SF32">
    <property type="entry name" value="KYNURENINE FORMAMIDASE"/>
    <property type="match status" value="1"/>
</dbReference>
<feature type="binding site" evidence="9">
    <location>
        <position position="20"/>
    </location>
    <ligand>
        <name>substrate</name>
    </ligand>
</feature>
<evidence type="ECO:0000256" key="5">
    <source>
        <dbReference type="ARBA" id="ARBA00022833"/>
    </source>
</evidence>
<evidence type="ECO:0000256" key="3">
    <source>
        <dbReference type="ARBA" id="ARBA00022723"/>
    </source>
</evidence>
<dbReference type="OrthoDB" id="9796085at2"/>
<dbReference type="AlphaFoldDB" id="A0A6A8DFW0"/>
<dbReference type="GO" id="GO:0008270">
    <property type="term" value="F:zinc ion binding"/>
    <property type="evidence" value="ECO:0007669"/>
    <property type="project" value="UniProtKB-UniRule"/>
</dbReference>
<comment type="similarity">
    <text evidence="9">Belongs to the Cyclase 1 superfamily. KynB family.</text>
</comment>
<feature type="active site" description="Proton donor/acceptor" evidence="9">
    <location>
        <position position="60"/>
    </location>
</feature>
<dbReference type="InterPro" id="IPR037175">
    <property type="entry name" value="KFase_sf"/>
</dbReference>
<comment type="catalytic activity">
    <reaction evidence="7 9">
        <text>N-formyl-L-kynurenine + H2O = L-kynurenine + formate + H(+)</text>
        <dbReference type="Rhea" id="RHEA:13009"/>
        <dbReference type="ChEBI" id="CHEBI:15377"/>
        <dbReference type="ChEBI" id="CHEBI:15378"/>
        <dbReference type="ChEBI" id="CHEBI:15740"/>
        <dbReference type="ChEBI" id="CHEBI:57959"/>
        <dbReference type="ChEBI" id="CHEBI:58629"/>
        <dbReference type="EC" id="3.5.1.9"/>
    </reaction>
</comment>
<comment type="pathway">
    <text evidence="8 9">Amino-acid degradation; L-tryptophan degradation via kynurenine pathway; L-kynurenine from L-tryptophan: step 2/2.</text>
</comment>
<keyword evidence="3 9" id="KW-0479">Metal-binding</keyword>
<dbReference type="PANTHER" id="PTHR31118">
    <property type="entry name" value="CYCLASE-LIKE PROTEIN 2"/>
    <property type="match status" value="1"/>
</dbReference>
<reference evidence="10" key="1">
    <citation type="submission" date="2019-11" db="EMBL/GenBank/DDBJ databases">
        <authorList>
            <person name="Li J."/>
        </authorList>
    </citation>
    <scope>NUCLEOTIDE SEQUENCE</scope>
    <source>
        <strain evidence="10">B6B</strain>
    </source>
</reference>
<gene>
    <name evidence="9 10" type="primary">kynB</name>
    <name evidence="10" type="ORF">GH741_08565</name>
</gene>
<evidence type="ECO:0000256" key="1">
    <source>
        <dbReference type="ARBA" id="ARBA00002204"/>
    </source>
</evidence>